<dbReference type="Pfam" id="PF01809">
    <property type="entry name" value="YidD"/>
    <property type="match status" value="1"/>
</dbReference>
<reference evidence="2 3" key="1">
    <citation type="submission" date="2013-08" db="EMBL/GenBank/DDBJ databases">
        <authorList>
            <person name="Weinstock G."/>
            <person name="Sodergren E."/>
            <person name="Wylie T."/>
            <person name="Fulton L."/>
            <person name="Fulton R."/>
            <person name="Fronick C."/>
            <person name="O'Laughlin M."/>
            <person name="Godfrey J."/>
            <person name="Miner T."/>
            <person name="Herter B."/>
            <person name="Appelbaum E."/>
            <person name="Cordes M."/>
            <person name="Lek S."/>
            <person name="Wollam A."/>
            <person name="Pepin K.H."/>
            <person name="Palsikar V.B."/>
            <person name="Mitreva M."/>
            <person name="Wilson R.K."/>
        </authorList>
    </citation>
    <scope>NUCLEOTIDE SEQUENCE [LARGE SCALE GENOMIC DNA]</scope>
    <source>
        <strain evidence="2 3">F0580</strain>
    </source>
</reference>
<evidence type="ECO:0000313" key="3">
    <source>
        <dbReference type="Proteomes" id="UP000016519"/>
    </source>
</evidence>
<organism evidence="2 3">
    <name type="scientific">Alloscardovia omnicolens F0580</name>
    <dbReference type="NCBI Taxonomy" id="1321816"/>
    <lineage>
        <taxon>Bacteria</taxon>
        <taxon>Bacillati</taxon>
        <taxon>Actinomycetota</taxon>
        <taxon>Actinomycetes</taxon>
        <taxon>Bifidobacteriales</taxon>
        <taxon>Bifidobacteriaceae</taxon>
        <taxon>Alloscardovia</taxon>
    </lineage>
</organism>
<proteinExistence type="inferred from homology"/>
<dbReference type="STRING" id="419015.HMPREF3214_00149"/>
<dbReference type="EMBL" id="AWSI01000009">
    <property type="protein sequence ID" value="ERH31772.1"/>
    <property type="molecule type" value="Genomic_DNA"/>
</dbReference>
<dbReference type="HAMAP" id="MF_00386">
    <property type="entry name" value="UPF0161_YidD"/>
    <property type="match status" value="1"/>
</dbReference>
<comment type="function">
    <text evidence="1">Could be involved in insertion of integral membrane proteins into the membrane.</text>
</comment>
<name>U1SM58_9BIFI</name>
<dbReference type="SMART" id="SM01234">
    <property type="entry name" value="Haemolytic"/>
    <property type="match status" value="1"/>
</dbReference>
<dbReference type="NCBIfam" id="TIGR00278">
    <property type="entry name" value="membrane protein insertion efficiency factor YidD"/>
    <property type="match status" value="1"/>
</dbReference>
<accession>U1SM58</accession>
<dbReference type="HOGENOM" id="CLU_144811_5_3_11"/>
<dbReference type="GeneID" id="35868362"/>
<keyword evidence="1" id="KW-1003">Cell membrane</keyword>
<evidence type="ECO:0000256" key="1">
    <source>
        <dbReference type="HAMAP-Rule" id="MF_00386"/>
    </source>
</evidence>
<dbReference type="Proteomes" id="UP000016519">
    <property type="component" value="Unassembled WGS sequence"/>
</dbReference>
<comment type="caution">
    <text evidence="2">The sequence shown here is derived from an EMBL/GenBank/DDBJ whole genome shotgun (WGS) entry which is preliminary data.</text>
</comment>
<dbReference type="AlphaFoldDB" id="U1SM58"/>
<keyword evidence="1" id="KW-0472">Membrane</keyword>
<sequence>MIQWYRSTISSRTLPRCKYYPTCSLYAVTAIERFGAIRGGALMLLRLLRCRPWSAGGIDDVPQKFSLFYRFSWSSAHEEPSLEPIYHPYEGDKK</sequence>
<dbReference type="PANTHER" id="PTHR33383">
    <property type="entry name" value="MEMBRANE PROTEIN INSERTION EFFICIENCY FACTOR-RELATED"/>
    <property type="match status" value="1"/>
</dbReference>
<dbReference type="PANTHER" id="PTHR33383:SF1">
    <property type="entry name" value="MEMBRANE PROTEIN INSERTION EFFICIENCY FACTOR-RELATED"/>
    <property type="match status" value="1"/>
</dbReference>
<evidence type="ECO:0000313" key="2">
    <source>
        <dbReference type="EMBL" id="ERH31772.1"/>
    </source>
</evidence>
<comment type="similarity">
    <text evidence="1">Belongs to the UPF0161 family.</text>
</comment>
<comment type="subcellular location">
    <subcellularLocation>
        <location evidence="1">Cell membrane</location>
        <topology evidence="1">Peripheral membrane protein</topology>
        <orientation evidence="1">Cytoplasmic side</orientation>
    </subcellularLocation>
</comment>
<gene>
    <name evidence="2" type="ORF">HMPREF9244_00209</name>
</gene>
<dbReference type="RefSeq" id="WP_021617362.1">
    <property type="nucleotide sequence ID" value="NZ_KE952640.1"/>
</dbReference>
<dbReference type="GO" id="GO:0005886">
    <property type="term" value="C:plasma membrane"/>
    <property type="evidence" value="ECO:0007669"/>
    <property type="project" value="UniProtKB-SubCell"/>
</dbReference>
<keyword evidence="3" id="KW-1185">Reference proteome</keyword>
<protein>
    <recommendedName>
        <fullName evidence="1">Putative membrane protein insertion efficiency factor</fullName>
    </recommendedName>
</protein>
<dbReference type="InterPro" id="IPR002696">
    <property type="entry name" value="Membr_insert_effic_factor_YidD"/>
</dbReference>